<dbReference type="EMBL" id="SRMQ01000004">
    <property type="protein sequence ID" value="TGJ76788.1"/>
    <property type="molecule type" value="Genomic_DNA"/>
</dbReference>
<evidence type="ECO:0000313" key="1">
    <source>
        <dbReference type="EMBL" id="TGJ76788.1"/>
    </source>
</evidence>
<keyword evidence="2" id="KW-1185">Reference proteome</keyword>
<name>A0A4Z0YA30_9FIRM</name>
<dbReference type="AlphaFoldDB" id="A0A4Z0YA30"/>
<comment type="caution">
    <text evidence="1">The sequence shown here is derived from an EMBL/GenBank/DDBJ whole genome shotgun (WGS) entry which is preliminary data.</text>
</comment>
<gene>
    <name evidence="1" type="ORF">CAGA_13340</name>
</gene>
<protein>
    <submittedName>
        <fullName evidence="1">Uncharacterized protein</fullName>
    </submittedName>
</protein>
<evidence type="ECO:0000313" key="2">
    <source>
        <dbReference type="Proteomes" id="UP000297714"/>
    </source>
</evidence>
<dbReference type="Proteomes" id="UP000297714">
    <property type="component" value="Unassembled WGS sequence"/>
</dbReference>
<sequence>MYLSTKMTDIKGNYRYLTELECLKKNRELFYQYCFKELKLCIWQKQKEEIE</sequence>
<accession>A0A4Z0YA30</accession>
<proteinExistence type="predicted"/>
<reference evidence="1 2" key="1">
    <citation type="submission" date="2019-04" db="EMBL/GenBank/DDBJ databases">
        <authorList>
            <person name="Poehlein A."/>
            <person name="Bengelsdorf F.R."/>
            <person name="Duerre P."/>
            <person name="Daniel R."/>
        </authorList>
    </citation>
    <scope>NUCLEOTIDE SEQUENCE [LARGE SCALE GENOMIC DNA]</scope>
    <source>
        <strain evidence="1 2">BS-1</strain>
    </source>
</reference>
<organism evidence="1 2">
    <name type="scientific">Caproiciproducens galactitolivorans</name>
    <dbReference type="NCBI Taxonomy" id="642589"/>
    <lineage>
        <taxon>Bacteria</taxon>
        <taxon>Bacillati</taxon>
        <taxon>Bacillota</taxon>
        <taxon>Clostridia</taxon>
        <taxon>Eubacteriales</taxon>
        <taxon>Acutalibacteraceae</taxon>
        <taxon>Caproiciproducens</taxon>
    </lineage>
</organism>